<dbReference type="InterPro" id="IPR031325">
    <property type="entry name" value="RHS_repeat"/>
</dbReference>
<dbReference type="Pfam" id="PF05593">
    <property type="entry name" value="RHS_repeat"/>
    <property type="match status" value="1"/>
</dbReference>
<dbReference type="InterPro" id="IPR006530">
    <property type="entry name" value="YD"/>
</dbReference>
<reference evidence="3 4" key="1">
    <citation type="journal article" date="2015" name="Proc. Natl. Acad. Sci. U.S.A.">
        <title>Expanded metabolic versatility of ubiquitous nitrite-oxidizing bacteria from the genus Nitrospira.</title>
        <authorList>
            <person name="Koch H."/>
            <person name="Lucker S."/>
            <person name="Albertsen M."/>
            <person name="Kitzinger K."/>
            <person name="Herbold C."/>
            <person name="Spieck E."/>
            <person name="Nielsen P.H."/>
            <person name="Wagner M."/>
            <person name="Daims H."/>
        </authorList>
    </citation>
    <scope>NUCLEOTIDE SEQUENCE [LARGE SCALE GENOMIC DNA]</scope>
    <source>
        <strain evidence="3 4">NSP M-1</strain>
    </source>
</reference>
<evidence type="ECO:0000313" key="3">
    <source>
        <dbReference type="EMBL" id="ALA58605.1"/>
    </source>
</evidence>
<dbReference type="PATRIC" id="fig|42253.5.peg.2156"/>
<evidence type="ECO:0000256" key="1">
    <source>
        <dbReference type="ARBA" id="ARBA00022737"/>
    </source>
</evidence>
<dbReference type="PANTHER" id="PTHR32305:SF17">
    <property type="entry name" value="TRNA NUCLEASE WAPA"/>
    <property type="match status" value="1"/>
</dbReference>
<dbReference type="Proteomes" id="UP000069205">
    <property type="component" value="Chromosome"/>
</dbReference>
<dbReference type="PANTHER" id="PTHR32305">
    <property type="match status" value="1"/>
</dbReference>
<name>A0A0K2GCC2_NITMO</name>
<gene>
    <name evidence="3" type="ORF">NITMOv2_2189</name>
</gene>
<dbReference type="EMBL" id="CP011801">
    <property type="protein sequence ID" value="ALA58605.1"/>
    <property type="molecule type" value="Genomic_DNA"/>
</dbReference>
<dbReference type="RefSeq" id="WP_053379750.1">
    <property type="nucleotide sequence ID" value="NZ_CP011801.1"/>
</dbReference>
<keyword evidence="4" id="KW-1185">Reference proteome</keyword>
<dbReference type="STRING" id="42253.NITMOv2_2189"/>
<sequence>MTRGQPLTFKDPLNNTTTLTKGQVTTSTYDALNRRTKTTYHDGTSTNYTYDAGNRMTQIQEKDASNNVTATITRTYDGLDRLTQEVTAQGQIDYAYDNAGRRTSMTVVGQPAVTYTYDNANRLTQIQQGTSTTAMAYDAAGRRTSLTLPTGTSILYAYDAASQLTSLTYKQGTVTVGDLLYTYDGSGNRIKVGGSFGRTMSWPGFRRHQVKSHPPVAQTPVD</sequence>
<accession>A0A0K2GCC2</accession>
<dbReference type="KEGG" id="nmv:NITMOv2_2189"/>
<protein>
    <recommendedName>
        <fullName evidence="2">Teneurin-like YD-shell domain-containing protein</fullName>
    </recommendedName>
</protein>
<proteinExistence type="predicted"/>
<dbReference type="Pfam" id="PF25023">
    <property type="entry name" value="TEN_YD-shell"/>
    <property type="match status" value="1"/>
</dbReference>
<dbReference type="Gene3D" id="2.180.10.10">
    <property type="entry name" value="RHS repeat-associated core"/>
    <property type="match status" value="1"/>
</dbReference>
<dbReference type="InterPro" id="IPR050708">
    <property type="entry name" value="T6SS_VgrG/RHS"/>
</dbReference>
<organism evidence="3 4">
    <name type="scientific">Nitrospira moscoviensis</name>
    <dbReference type="NCBI Taxonomy" id="42253"/>
    <lineage>
        <taxon>Bacteria</taxon>
        <taxon>Pseudomonadati</taxon>
        <taxon>Nitrospirota</taxon>
        <taxon>Nitrospiria</taxon>
        <taxon>Nitrospirales</taxon>
        <taxon>Nitrospiraceae</taxon>
        <taxon>Nitrospira</taxon>
    </lineage>
</organism>
<keyword evidence="1" id="KW-0677">Repeat</keyword>
<feature type="domain" description="Teneurin-like YD-shell" evidence="2">
    <location>
        <begin position="91"/>
        <end position="173"/>
    </location>
</feature>
<dbReference type="NCBIfam" id="TIGR01643">
    <property type="entry name" value="YD_repeat_2x"/>
    <property type="match status" value="2"/>
</dbReference>
<dbReference type="InterPro" id="IPR056823">
    <property type="entry name" value="TEN-like_YD-shell"/>
</dbReference>
<dbReference type="AlphaFoldDB" id="A0A0K2GCC2"/>
<evidence type="ECO:0000259" key="2">
    <source>
        <dbReference type="Pfam" id="PF25023"/>
    </source>
</evidence>
<dbReference type="OrthoDB" id="8970491at2"/>
<evidence type="ECO:0000313" key="4">
    <source>
        <dbReference type="Proteomes" id="UP000069205"/>
    </source>
</evidence>